<sequence length="204" mass="22624">MTTPPLARTLVEAYLYIEVTAVALRAGDEAGEKDSVTDYDAHTTLTEGREVWTVRFDGREIGLPVRFDVLVPYGTEFAARREGVRFGHGTSEVIDAGQWRVISGGYARQALRDDLHFARDRSDADRYRGVVLGWEAARDAAAEVAKFLPDDADEIPETAFWTDMGRSARREDPEWFTRDGVAAAVSFFQEALDDFVAAHPAPPA</sequence>
<protein>
    <recommendedName>
        <fullName evidence="3">Nucleotidyl transferase AbiEii/AbiGii toxin family protein</fullName>
    </recommendedName>
</protein>
<evidence type="ECO:0000313" key="2">
    <source>
        <dbReference type="Proteomes" id="UP001596137"/>
    </source>
</evidence>
<comment type="caution">
    <text evidence="1">The sequence shown here is derived from an EMBL/GenBank/DDBJ whole genome shotgun (WGS) entry which is preliminary data.</text>
</comment>
<evidence type="ECO:0008006" key="3">
    <source>
        <dbReference type="Google" id="ProtNLM"/>
    </source>
</evidence>
<name>A0ABW1NJP9_9ACTN</name>
<reference evidence="2" key="1">
    <citation type="journal article" date="2019" name="Int. J. Syst. Evol. Microbiol.">
        <title>The Global Catalogue of Microorganisms (GCM) 10K type strain sequencing project: providing services to taxonomists for standard genome sequencing and annotation.</title>
        <authorList>
            <consortium name="The Broad Institute Genomics Platform"/>
            <consortium name="The Broad Institute Genome Sequencing Center for Infectious Disease"/>
            <person name="Wu L."/>
            <person name="Ma J."/>
        </authorList>
    </citation>
    <scope>NUCLEOTIDE SEQUENCE [LARGE SCALE GENOMIC DNA]</scope>
    <source>
        <strain evidence="2">JCM 30346</strain>
    </source>
</reference>
<accession>A0ABW1NJP9</accession>
<dbReference type="RefSeq" id="WP_380754581.1">
    <property type="nucleotide sequence ID" value="NZ_JBHSRF010000025.1"/>
</dbReference>
<keyword evidence="2" id="KW-1185">Reference proteome</keyword>
<dbReference type="EMBL" id="JBHSRF010000025">
    <property type="protein sequence ID" value="MFC6083135.1"/>
    <property type="molecule type" value="Genomic_DNA"/>
</dbReference>
<evidence type="ECO:0000313" key="1">
    <source>
        <dbReference type="EMBL" id="MFC6083135.1"/>
    </source>
</evidence>
<proteinExistence type="predicted"/>
<organism evidence="1 2">
    <name type="scientific">Sphaerisporangium aureirubrum</name>
    <dbReference type="NCBI Taxonomy" id="1544736"/>
    <lineage>
        <taxon>Bacteria</taxon>
        <taxon>Bacillati</taxon>
        <taxon>Actinomycetota</taxon>
        <taxon>Actinomycetes</taxon>
        <taxon>Streptosporangiales</taxon>
        <taxon>Streptosporangiaceae</taxon>
        <taxon>Sphaerisporangium</taxon>
    </lineage>
</organism>
<gene>
    <name evidence="1" type="ORF">ACFP1K_18325</name>
</gene>
<dbReference type="Proteomes" id="UP001596137">
    <property type="component" value="Unassembled WGS sequence"/>
</dbReference>